<proteinExistence type="predicted"/>
<evidence type="ECO:0000256" key="2">
    <source>
        <dbReference type="ARBA" id="ARBA00022448"/>
    </source>
</evidence>
<dbReference type="SUPFAM" id="SSF48371">
    <property type="entry name" value="ARM repeat"/>
    <property type="match status" value="2"/>
</dbReference>
<dbReference type="InterPro" id="IPR041653">
    <property type="entry name" value="Importin_rep_4"/>
</dbReference>
<dbReference type="InterPro" id="IPR016024">
    <property type="entry name" value="ARM-type_fold"/>
</dbReference>
<dbReference type="Pfam" id="PF02985">
    <property type="entry name" value="HEAT"/>
    <property type="match status" value="1"/>
</dbReference>
<dbReference type="Pfam" id="PF18829">
    <property type="entry name" value="Importin_rep_6"/>
    <property type="match status" value="1"/>
</dbReference>
<keyword evidence="4" id="KW-0677">Repeat</keyword>
<dbReference type="InterPro" id="IPR011989">
    <property type="entry name" value="ARM-like"/>
</dbReference>
<name>A0A7S3WB19_9SPIT</name>
<keyword evidence="3" id="KW-0963">Cytoplasm</keyword>
<accession>A0A7S3WB19</accession>
<evidence type="ECO:0000313" key="10">
    <source>
        <dbReference type="EMBL" id="CAE0547536.1"/>
    </source>
</evidence>
<dbReference type="AlphaFoldDB" id="A0A7S3WB19"/>
<organism evidence="10">
    <name type="scientific">Strombidinopsis acuminata</name>
    <dbReference type="NCBI Taxonomy" id="141414"/>
    <lineage>
        <taxon>Eukaryota</taxon>
        <taxon>Sar</taxon>
        <taxon>Alveolata</taxon>
        <taxon>Ciliophora</taxon>
        <taxon>Intramacronucleata</taxon>
        <taxon>Spirotrichea</taxon>
        <taxon>Choreotrichia</taxon>
        <taxon>Choreotrichida</taxon>
        <taxon>Strombidinopsidae</taxon>
        <taxon>Strombidinopsis</taxon>
    </lineage>
</organism>
<evidence type="ECO:0000256" key="1">
    <source>
        <dbReference type="ARBA" id="ARBA00004496"/>
    </source>
</evidence>
<evidence type="ECO:0000256" key="7">
    <source>
        <dbReference type="PROSITE-ProRule" id="PRU00103"/>
    </source>
</evidence>
<dbReference type="PROSITE" id="PS50077">
    <property type="entry name" value="HEAT_REPEAT"/>
    <property type="match status" value="1"/>
</dbReference>
<evidence type="ECO:0000256" key="5">
    <source>
        <dbReference type="ARBA" id="ARBA00022927"/>
    </source>
</evidence>
<dbReference type="InterPro" id="IPR041389">
    <property type="entry name" value="Importin_rep_6"/>
</dbReference>
<evidence type="ECO:0000256" key="6">
    <source>
        <dbReference type="ARBA" id="ARBA00022990"/>
    </source>
</evidence>
<dbReference type="InterPro" id="IPR058584">
    <property type="entry name" value="IMB1_TNPO1-like_TPR"/>
</dbReference>
<feature type="repeat" description="HEAT" evidence="7">
    <location>
        <begin position="692"/>
        <end position="729"/>
    </location>
</feature>
<protein>
    <recommendedName>
        <fullName evidence="9">Importin subunit beta-1/Transportin-1-like TPR repeats domain-containing protein</fullName>
    </recommendedName>
</protein>
<dbReference type="Pfam" id="PF18808">
    <property type="entry name" value="Importin_rep_4"/>
    <property type="match status" value="1"/>
</dbReference>
<dbReference type="GO" id="GO:0005634">
    <property type="term" value="C:nucleus"/>
    <property type="evidence" value="ECO:0007669"/>
    <property type="project" value="UniProtKB-SubCell"/>
</dbReference>
<reference evidence="10" key="1">
    <citation type="submission" date="2021-01" db="EMBL/GenBank/DDBJ databases">
        <authorList>
            <person name="Corre E."/>
            <person name="Pelletier E."/>
            <person name="Niang G."/>
            <person name="Scheremetjew M."/>
            <person name="Finn R."/>
            <person name="Kale V."/>
            <person name="Holt S."/>
            <person name="Cochrane G."/>
            <person name="Meng A."/>
            <person name="Brown T."/>
            <person name="Cohen L."/>
        </authorList>
    </citation>
    <scope>NUCLEOTIDE SEQUENCE</scope>
    <source>
        <strain evidence="10">SPMC142</strain>
    </source>
</reference>
<evidence type="ECO:0000259" key="9">
    <source>
        <dbReference type="Pfam" id="PF25574"/>
    </source>
</evidence>
<dbReference type="Pfam" id="PF25574">
    <property type="entry name" value="TPR_IMB1"/>
    <property type="match status" value="1"/>
</dbReference>
<dbReference type="InterPro" id="IPR040122">
    <property type="entry name" value="Importin_beta"/>
</dbReference>
<dbReference type="Pfam" id="PF13513">
    <property type="entry name" value="HEAT_EZ"/>
    <property type="match status" value="1"/>
</dbReference>
<feature type="compositionally biased region" description="Acidic residues" evidence="8">
    <location>
        <begin position="602"/>
        <end position="616"/>
    </location>
</feature>
<dbReference type="GO" id="GO:0006606">
    <property type="term" value="P:protein import into nucleus"/>
    <property type="evidence" value="ECO:0007669"/>
    <property type="project" value="InterPro"/>
</dbReference>
<evidence type="ECO:0000256" key="4">
    <source>
        <dbReference type="ARBA" id="ARBA00022737"/>
    </source>
</evidence>
<feature type="domain" description="Importin subunit beta-1/Transportin-1-like TPR repeats" evidence="9">
    <location>
        <begin position="235"/>
        <end position="402"/>
    </location>
</feature>
<dbReference type="InterPro" id="IPR000357">
    <property type="entry name" value="HEAT"/>
</dbReference>
<keyword evidence="2" id="KW-0813">Transport</keyword>
<feature type="region of interest" description="Disordered" evidence="8">
    <location>
        <begin position="590"/>
        <end position="616"/>
    </location>
</feature>
<sequence>MEDECRDALEVFVEVAESQTKFLKKHLDACVNGMISIASNTNLDDSLRHLALEFLLTIAEGAPTLARKMPRFCADTVPVALAMMLELECNTPEELAEWENEDEDEEDTEVTNYDVGEEALDRLAIALGGKAMMPVLFAIIQDWFPSEDWKKRHAALMAISQSGEGCEAQMAKQLELIVTTIVTRFGDQHPRVRWAAINTIGQMSTDFGPSLQAKLHSSVLPALVSAMDDGCKRVQAHAAAAVINFCEHCDRKTLNPYLQGLLGKLMQLLSTNHRRVQEQAVTAVASVADVAESDFIPFYDAFIPGLKDLLRATGGKELRMLRGKAMECVSLIGVAVGKEKFGPDAKEVMELLIQTQQGVELDADDPQVSFMLQACARICKCLGEHFQPYLPFVIPPLLTSAQLDPELHVTDVDDDDGDVEDEEGMESVTVNIRGQGNKRITIRTSALEEKATACSMLHSYIADLKEAFFPYVNDVARILVPLIKFPYMDDVRTAAMMAMPELLDSCIIALNKGTAGATADLVSQLLNFMLEPIFDQLKAEPDVETLSCQLEAFGELIAHGTKCDAAKFAPQQMHTCTEVIQMLMKESIERQGEREKRRGGEDVDDDEEEELEGEAEREEIVMQSLVEVAGKMFEVYKSAFLPYFDGMLMPIISAMLQPTAIPANRSAALCVFDDVIEHCSADGASTRYLEGVFPAFLQYAADQSTDVRQAAVYGIGIMAEKCNDSAFTAAMMQQAAQAIVMVVEAPTAWDDSSASATDNAVSALGKLCKRSPEIAAVGWVRWLQTLPLKTDKEEARNVHTMLVEQVEASNSKLLGVNHERLPEVIIIFGQLLGTDLIDEGLRARISHLLKQVHSGLPAVLQQLPTHPKFSLLTEDNRRELEKAISS</sequence>
<keyword evidence="5" id="KW-0653">Protein transport</keyword>
<dbReference type="Gene3D" id="1.25.10.10">
    <property type="entry name" value="Leucine-rich Repeat Variant"/>
    <property type="match status" value="1"/>
</dbReference>
<gene>
    <name evidence="10" type="ORF">SACU0126_LOCUS11559</name>
</gene>
<feature type="compositionally biased region" description="Basic and acidic residues" evidence="8">
    <location>
        <begin position="590"/>
        <end position="601"/>
    </location>
</feature>
<dbReference type="GO" id="GO:0005737">
    <property type="term" value="C:cytoplasm"/>
    <property type="evidence" value="ECO:0007669"/>
    <property type="project" value="UniProtKB-SubCell"/>
</dbReference>
<evidence type="ECO:0000256" key="8">
    <source>
        <dbReference type="SAM" id="MobiDB-lite"/>
    </source>
</evidence>
<evidence type="ECO:0000256" key="3">
    <source>
        <dbReference type="ARBA" id="ARBA00022490"/>
    </source>
</evidence>
<keyword evidence="6" id="KW-0007">Acetylation</keyword>
<comment type="subcellular location">
    <subcellularLocation>
        <location evidence="1">Cytoplasm</location>
    </subcellularLocation>
</comment>
<dbReference type="PANTHER" id="PTHR10527">
    <property type="entry name" value="IMPORTIN BETA"/>
    <property type="match status" value="1"/>
</dbReference>
<dbReference type="EMBL" id="HBIQ01035697">
    <property type="protein sequence ID" value="CAE0547536.1"/>
    <property type="molecule type" value="Transcribed_RNA"/>
</dbReference>
<dbReference type="InterPro" id="IPR021133">
    <property type="entry name" value="HEAT_type_2"/>
</dbReference>